<dbReference type="Gene3D" id="3.40.30.10">
    <property type="entry name" value="Glutaredoxin"/>
    <property type="match status" value="1"/>
</dbReference>
<evidence type="ECO:0008006" key="4">
    <source>
        <dbReference type="Google" id="ProtNLM"/>
    </source>
</evidence>
<dbReference type="PROSITE" id="PS51257">
    <property type="entry name" value="PROKAR_LIPOPROTEIN"/>
    <property type="match status" value="1"/>
</dbReference>
<dbReference type="Proteomes" id="UP000260025">
    <property type="component" value="Unassembled WGS sequence"/>
</dbReference>
<proteinExistence type="predicted"/>
<reference evidence="2 3" key="1">
    <citation type="submission" date="2018-08" db="EMBL/GenBank/DDBJ databases">
        <title>A genome reference for cultivated species of the human gut microbiota.</title>
        <authorList>
            <person name="Zou Y."/>
            <person name="Xue W."/>
            <person name="Luo G."/>
        </authorList>
    </citation>
    <scope>NUCLEOTIDE SEQUENCE [LARGE SCALE GENOMIC DNA]</scope>
    <source>
        <strain evidence="2 3">OF01-2LB</strain>
    </source>
</reference>
<accession>A0A3E2VSU8</accession>
<dbReference type="EMBL" id="QVEV01000025">
    <property type="protein sequence ID" value="RGC13961.1"/>
    <property type="molecule type" value="Genomic_DNA"/>
</dbReference>
<dbReference type="AlphaFoldDB" id="A0A3E2VSU8"/>
<evidence type="ECO:0000313" key="2">
    <source>
        <dbReference type="EMBL" id="RGC13961.1"/>
    </source>
</evidence>
<keyword evidence="1" id="KW-0732">Signal</keyword>
<comment type="caution">
    <text evidence="2">The sequence shown here is derived from an EMBL/GenBank/DDBJ whole genome shotgun (WGS) entry which is preliminary data.</text>
</comment>
<name>A0A3E2VSU8_CLOIN</name>
<evidence type="ECO:0000256" key="1">
    <source>
        <dbReference type="SAM" id="SignalP"/>
    </source>
</evidence>
<sequence>MFKKLLAVLSLCLVMSGCGDSDMLLTKEDVQLDQIRLKELERKIGDKSTFILMVSQNSCSDCSLMERTILPFSRTHENIDIVELKLDEQGEKISDTDQAFRDIQKLIPAFSGSTPQ</sequence>
<protein>
    <recommendedName>
        <fullName evidence="4">Thioredoxin</fullName>
    </recommendedName>
</protein>
<evidence type="ECO:0000313" key="3">
    <source>
        <dbReference type="Proteomes" id="UP000260025"/>
    </source>
</evidence>
<feature type="chain" id="PRO_5038786123" description="Thioredoxin" evidence="1">
    <location>
        <begin position="21"/>
        <end position="116"/>
    </location>
</feature>
<gene>
    <name evidence="2" type="ORF">DXA38_15030</name>
</gene>
<feature type="signal peptide" evidence="1">
    <location>
        <begin position="1"/>
        <end position="20"/>
    </location>
</feature>
<feature type="non-terminal residue" evidence="2">
    <location>
        <position position="116"/>
    </location>
</feature>
<organism evidence="2 3">
    <name type="scientific">Clostridium innocuum</name>
    <dbReference type="NCBI Taxonomy" id="1522"/>
    <lineage>
        <taxon>Bacteria</taxon>
        <taxon>Bacillati</taxon>
        <taxon>Bacillota</taxon>
        <taxon>Clostridia</taxon>
        <taxon>Eubacteriales</taxon>
        <taxon>Clostridiaceae</taxon>
        <taxon>Clostridium</taxon>
    </lineage>
</organism>